<dbReference type="PANTHER" id="PTHR43808">
    <property type="entry name" value="ACETYLORNITHINE DEACETYLASE"/>
    <property type="match status" value="1"/>
</dbReference>
<dbReference type="PANTHER" id="PTHR43808:SF31">
    <property type="entry name" value="N-ACETYL-L-CITRULLINE DEACETYLASE"/>
    <property type="match status" value="1"/>
</dbReference>
<keyword evidence="9" id="KW-1185">Reference proteome</keyword>
<dbReference type="InterPro" id="IPR002933">
    <property type="entry name" value="Peptidase_M20"/>
</dbReference>
<evidence type="ECO:0000256" key="2">
    <source>
        <dbReference type="ARBA" id="ARBA00022723"/>
    </source>
</evidence>
<dbReference type="Gene3D" id="3.40.630.10">
    <property type="entry name" value="Zn peptidases"/>
    <property type="match status" value="1"/>
</dbReference>
<dbReference type="Gene3D" id="3.30.70.360">
    <property type="match status" value="1"/>
</dbReference>
<keyword evidence="2" id="KW-0479">Metal-binding</keyword>
<feature type="domain" description="Peptidase M20 dimerisation" evidence="7">
    <location>
        <begin position="167"/>
        <end position="266"/>
    </location>
</feature>
<dbReference type="RefSeq" id="WP_076712202.1">
    <property type="nucleotide sequence ID" value="NZ_MOEN01000002.1"/>
</dbReference>
<keyword evidence="4" id="KW-0862">Zinc</keyword>
<dbReference type="InterPro" id="IPR036264">
    <property type="entry name" value="Bact_exopeptidase_dim_dom"/>
</dbReference>
<keyword evidence="5" id="KW-0170">Cobalt</keyword>
<protein>
    <recommendedName>
        <fullName evidence="6">Succinyl-diaminopimelate desuccinylase</fullName>
        <ecNumber evidence="6">3.5.1.18</ecNumber>
    </recommendedName>
</protein>
<dbReference type="EMBL" id="MOEN01000002">
    <property type="protein sequence ID" value="OMH41230.1"/>
    <property type="molecule type" value="Genomic_DNA"/>
</dbReference>
<name>A0A1R1MND8_9BACT</name>
<evidence type="ECO:0000259" key="7">
    <source>
        <dbReference type="Pfam" id="PF07687"/>
    </source>
</evidence>
<dbReference type="OrthoDB" id="9792335at2"/>
<dbReference type="AlphaFoldDB" id="A0A1R1MND8"/>
<evidence type="ECO:0000256" key="4">
    <source>
        <dbReference type="ARBA" id="ARBA00022833"/>
    </source>
</evidence>
<dbReference type="PROSITE" id="PS00758">
    <property type="entry name" value="ARGE_DAPE_CPG2_1"/>
    <property type="match status" value="1"/>
</dbReference>
<accession>A0A1R1MND8</accession>
<dbReference type="EC" id="3.5.1.18" evidence="6"/>
<dbReference type="Proteomes" id="UP000187408">
    <property type="component" value="Unassembled WGS sequence"/>
</dbReference>
<dbReference type="SUPFAM" id="SSF55031">
    <property type="entry name" value="Bacterial exopeptidase dimerisation domain"/>
    <property type="match status" value="1"/>
</dbReference>
<dbReference type="GO" id="GO:0006526">
    <property type="term" value="P:L-arginine biosynthetic process"/>
    <property type="evidence" value="ECO:0007669"/>
    <property type="project" value="TreeGrafter"/>
</dbReference>
<dbReference type="GO" id="GO:0009014">
    <property type="term" value="F:succinyl-diaminopimelate desuccinylase activity"/>
    <property type="evidence" value="ECO:0007669"/>
    <property type="project" value="UniProtKB-UniRule"/>
</dbReference>
<dbReference type="GO" id="GO:0009089">
    <property type="term" value="P:lysine biosynthetic process via diaminopimelate"/>
    <property type="evidence" value="ECO:0007669"/>
    <property type="project" value="UniProtKB-UniRule"/>
</dbReference>
<comment type="cofactor">
    <cofactor evidence="1">
        <name>Zn(2+)</name>
        <dbReference type="ChEBI" id="CHEBI:29105"/>
    </cofactor>
</comment>
<comment type="caution">
    <text evidence="8">The sequence shown here is derived from an EMBL/GenBank/DDBJ whole genome shotgun (WGS) entry which is preliminary data.</text>
</comment>
<dbReference type="STRING" id="1914305.BLW93_00745"/>
<dbReference type="SUPFAM" id="SSF53187">
    <property type="entry name" value="Zn-dependent exopeptidases"/>
    <property type="match status" value="1"/>
</dbReference>
<dbReference type="GO" id="GO:0046872">
    <property type="term" value="F:metal ion binding"/>
    <property type="evidence" value="ECO:0007669"/>
    <property type="project" value="UniProtKB-KW"/>
</dbReference>
<dbReference type="Pfam" id="PF07687">
    <property type="entry name" value="M20_dimer"/>
    <property type="match status" value="1"/>
</dbReference>
<evidence type="ECO:0000256" key="5">
    <source>
        <dbReference type="ARBA" id="ARBA00023285"/>
    </source>
</evidence>
<dbReference type="GO" id="GO:0008777">
    <property type="term" value="F:acetylornithine deacetylase activity"/>
    <property type="evidence" value="ECO:0007669"/>
    <property type="project" value="TreeGrafter"/>
</dbReference>
<dbReference type="InterPro" id="IPR050072">
    <property type="entry name" value="Peptidase_M20A"/>
</dbReference>
<evidence type="ECO:0000313" key="9">
    <source>
        <dbReference type="Proteomes" id="UP000187408"/>
    </source>
</evidence>
<dbReference type="Pfam" id="PF01546">
    <property type="entry name" value="Peptidase_M20"/>
    <property type="match status" value="1"/>
</dbReference>
<proteinExistence type="predicted"/>
<reference evidence="8 9" key="1">
    <citation type="submission" date="2016-10" db="EMBL/GenBank/DDBJ databases">
        <title>Genome sequence of a sulfur-reducing bacterium Desulfurobacterium indicum K6013.</title>
        <authorList>
            <person name="Cao J."/>
            <person name="Shao Z."/>
            <person name="Alain K."/>
            <person name="Jebbar M."/>
        </authorList>
    </citation>
    <scope>NUCLEOTIDE SEQUENCE [LARGE SCALE GENOMIC DNA]</scope>
    <source>
        <strain evidence="8 9">K6013</strain>
    </source>
</reference>
<sequence length="356" mass="40196">MKLLEILKELINIPSTYGNEKEIADFTENFIKENNPSLKVGRVSNTIIAHTEINDEKPTIALVGHLDTVPGTNEFTGKIIDGKLYGLGASDMKGGDAVILKIIEDSGKENLKTPYNMVYIFYEKEEGPYLESGLIPLYEKYKHLIEKINLAIILEPTNNAVQVGCLGVIHCGMTFKGKRAHSARPWQGENAIHKGWKLLKILSEKKPEKYEFHGLIYQEVMNATMVDFTGARNIIPDSFTVNVNYRFSPSKTLDEAVKDLEKLGKEAGVDELEWRDLSPSGRVCLDNPILENFIKSHNLQVEPKQAWTDVARFSQWGIDAVNFGPGQPSQAHQKNEYIEIEKLQKNYEILKSFLSK</sequence>
<keyword evidence="3" id="KW-0378">Hydrolase</keyword>
<dbReference type="InterPro" id="IPR001261">
    <property type="entry name" value="ArgE/DapE_CS"/>
</dbReference>
<evidence type="ECO:0000256" key="3">
    <source>
        <dbReference type="ARBA" id="ARBA00022801"/>
    </source>
</evidence>
<dbReference type="InterPro" id="IPR011650">
    <property type="entry name" value="Peptidase_M20_dimer"/>
</dbReference>
<dbReference type="NCBIfam" id="TIGR01900">
    <property type="entry name" value="dapE-gram_pos"/>
    <property type="match status" value="1"/>
</dbReference>
<evidence type="ECO:0000256" key="6">
    <source>
        <dbReference type="NCBIfam" id="TIGR01900"/>
    </source>
</evidence>
<gene>
    <name evidence="8" type="ORF">BLW93_00745</name>
</gene>
<evidence type="ECO:0000313" key="8">
    <source>
        <dbReference type="EMBL" id="OMH41230.1"/>
    </source>
</evidence>
<dbReference type="InterPro" id="IPR010174">
    <property type="entry name" value="Succinyl-DAP_deSuclase_DapE"/>
</dbReference>
<organism evidence="8 9">
    <name type="scientific">Desulfurobacterium indicum</name>
    <dbReference type="NCBI Taxonomy" id="1914305"/>
    <lineage>
        <taxon>Bacteria</taxon>
        <taxon>Pseudomonadati</taxon>
        <taxon>Aquificota</taxon>
        <taxon>Aquificia</taxon>
        <taxon>Desulfurobacteriales</taxon>
        <taxon>Desulfurobacteriaceae</taxon>
        <taxon>Desulfurobacterium</taxon>
    </lineage>
</organism>
<evidence type="ECO:0000256" key="1">
    <source>
        <dbReference type="ARBA" id="ARBA00001947"/>
    </source>
</evidence>